<evidence type="ECO:0000313" key="2">
    <source>
        <dbReference type="Proteomes" id="UP000585474"/>
    </source>
</evidence>
<proteinExistence type="predicted"/>
<name>A0A7J0FBV3_9ERIC</name>
<dbReference type="EMBL" id="BJWL01000011">
    <property type="protein sequence ID" value="GFY96194.1"/>
    <property type="molecule type" value="Genomic_DNA"/>
</dbReference>
<organism evidence="1 2">
    <name type="scientific">Actinidia rufa</name>
    <dbReference type="NCBI Taxonomy" id="165716"/>
    <lineage>
        <taxon>Eukaryota</taxon>
        <taxon>Viridiplantae</taxon>
        <taxon>Streptophyta</taxon>
        <taxon>Embryophyta</taxon>
        <taxon>Tracheophyta</taxon>
        <taxon>Spermatophyta</taxon>
        <taxon>Magnoliopsida</taxon>
        <taxon>eudicotyledons</taxon>
        <taxon>Gunneridae</taxon>
        <taxon>Pentapetalae</taxon>
        <taxon>asterids</taxon>
        <taxon>Ericales</taxon>
        <taxon>Actinidiaceae</taxon>
        <taxon>Actinidia</taxon>
    </lineage>
</organism>
<accession>A0A7J0FBV3</accession>
<evidence type="ECO:0000313" key="1">
    <source>
        <dbReference type="EMBL" id="GFY96194.1"/>
    </source>
</evidence>
<protein>
    <submittedName>
        <fullName evidence="1">Uncharacterized protein</fullName>
    </submittedName>
</protein>
<dbReference type="AlphaFoldDB" id="A0A7J0FBV3"/>
<keyword evidence="2" id="KW-1185">Reference proteome</keyword>
<comment type="caution">
    <text evidence="1">The sequence shown here is derived from an EMBL/GenBank/DDBJ whole genome shotgun (WGS) entry which is preliminary data.</text>
</comment>
<dbReference type="Proteomes" id="UP000585474">
    <property type="component" value="Unassembled WGS sequence"/>
</dbReference>
<sequence length="90" mass="9900">MEQRSNFRNDSTELCALVQIWFPNNIFAVTTVVALWCGWGEQVDHGGGGEVVRCEWGGWRTVDASDKVVAVMVDLGVAGDVGRRCEELSI</sequence>
<gene>
    <name evidence="1" type="ORF">Acr_11g0005000</name>
</gene>
<reference evidence="1 2" key="1">
    <citation type="submission" date="2019-07" db="EMBL/GenBank/DDBJ databases">
        <title>De Novo Assembly of kiwifruit Actinidia rufa.</title>
        <authorList>
            <person name="Sugita-Konishi S."/>
            <person name="Sato K."/>
            <person name="Mori E."/>
            <person name="Abe Y."/>
            <person name="Kisaki G."/>
            <person name="Hamano K."/>
            <person name="Suezawa K."/>
            <person name="Otani M."/>
            <person name="Fukuda T."/>
            <person name="Manabe T."/>
            <person name="Gomi K."/>
            <person name="Tabuchi M."/>
            <person name="Akimitsu K."/>
            <person name="Kataoka I."/>
        </authorList>
    </citation>
    <scope>NUCLEOTIDE SEQUENCE [LARGE SCALE GENOMIC DNA]</scope>
    <source>
        <strain evidence="2">cv. Fuchu</strain>
    </source>
</reference>